<dbReference type="EMBL" id="OX291503">
    <property type="protein sequence ID" value="CAI1646271.1"/>
    <property type="molecule type" value="Genomic_DNA"/>
</dbReference>
<keyword evidence="2" id="KW-1185">Reference proteome</keyword>
<reference evidence="1" key="1">
    <citation type="submission" date="2022-08" db="EMBL/GenBank/DDBJ databases">
        <authorList>
            <person name="Byrne P K."/>
        </authorList>
    </citation>
    <scope>NUCLEOTIDE SEQUENCE</scope>
    <source>
        <strain evidence="1">UCD650</strain>
    </source>
</reference>
<sequence>MKQRNIKPEKD</sequence>
<gene>
    <name evidence="1" type="primary">U6500M03260</name>
    <name evidence="1" type="ORF">SEUBUCD650_0M03260</name>
</gene>
<dbReference type="Proteomes" id="UP001152964">
    <property type="component" value="Chromosome 13"/>
</dbReference>
<organism evidence="1 2">
    <name type="scientific">Saccharomyces eubayanus</name>
    <name type="common">Yeast</name>
    <dbReference type="NCBI Taxonomy" id="1080349"/>
    <lineage>
        <taxon>Eukaryota</taxon>
        <taxon>Fungi</taxon>
        <taxon>Dikarya</taxon>
        <taxon>Ascomycota</taxon>
        <taxon>Saccharomycotina</taxon>
        <taxon>Saccharomycetes</taxon>
        <taxon>Saccharomycetales</taxon>
        <taxon>Saccharomycetaceae</taxon>
        <taxon>Saccharomyces</taxon>
    </lineage>
</organism>
<protein>
    <submittedName>
        <fullName evidence="1">Uncharacterized protein</fullName>
    </submittedName>
</protein>
<evidence type="ECO:0000313" key="1">
    <source>
        <dbReference type="EMBL" id="CAI1646271.1"/>
    </source>
</evidence>
<name>A0ABN8VGG6_SACEU</name>
<proteinExistence type="predicted"/>
<accession>A0ABN8VGG6</accession>
<dbReference type="RefSeq" id="XP_018220242.1">
    <property type="nucleotide sequence ID" value="XM_018367308.1"/>
</dbReference>
<evidence type="ECO:0000313" key="2">
    <source>
        <dbReference type="Proteomes" id="UP001152964"/>
    </source>
</evidence>